<dbReference type="AlphaFoldDB" id="A0AAD1T2N8"/>
<proteinExistence type="predicted"/>
<dbReference type="FunFam" id="1.25.40.180:FF:000001">
    <property type="entry name" value="Eukaryotic translation initiation factor 4 gamma, 3, putative"/>
    <property type="match status" value="1"/>
</dbReference>
<dbReference type="GO" id="GO:0003729">
    <property type="term" value="F:mRNA binding"/>
    <property type="evidence" value="ECO:0007669"/>
    <property type="project" value="TreeGrafter"/>
</dbReference>
<accession>A0AAD1T2N8</accession>
<keyword evidence="3" id="KW-0396">Initiation factor</keyword>
<dbReference type="SUPFAM" id="SSF48371">
    <property type="entry name" value="ARM repeat"/>
    <property type="match status" value="1"/>
</dbReference>
<dbReference type="GO" id="GO:0003743">
    <property type="term" value="F:translation initiation factor activity"/>
    <property type="evidence" value="ECO:0007669"/>
    <property type="project" value="UniProtKB-KW"/>
</dbReference>
<dbReference type="GO" id="GO:0016281">
    <property type="term" value="C:eukaryotic translation initiation factor 4F complex"/>
    <property type="evidence" value="ECO:0007669"/>
    <property type="project" value="TreeGrafter"/>
</dbReference>
<sequence length="738" mass="83835">MAFSFRHTYLFQKNYDRRINYVTSLITYSFLIRIHQNEEKPQSTLRGGKLYPEQSCGVVQEDLEAYYSATPKDDTLLNDIPKVDKITQETATCFETIVKAVEQNGMKNEKNAYVDSHPEITVLEEYISFVCPVLSTEPLTSELSEELPVNPVQSQSTLLCQSESIDLDHEQSVTGAEQEILPEGPVSNTEPDTSGLAEELPVNPDPFQFTLVSHEATNLASKQSITGLEEDIPLECPLHPTQPLTKELSQELPVNSTSLVYHTEPYFDSTNFLAGEVLITNKKGPTGQRYTENKVIQPEVHVSSVIKPEEQSVPVIKPAQEKEGEPPAKTNVYPEQTTESQAQTAEAVPQTNPNIKIGQIARICYSRNFLLSFRIIKQKPPSLPDIPDIQLHMTKKTQLQPVDLSQQASCNVSHPTARLCRPARAKPRFLDGLGPRRSQQEPRKIIALNQNIHLRKAENAWKPAMRRTNENATSVQAQELFCKVRGILNKVTPETFQQLTSQVADLSVHTEYQLRGVIELLFEKSISEPNYSSIYANMCHCLMRLEVPTERNPKICINFRRLLLNLCQEEFEKGEDGDERIQKLQTTLETATSPTEKAQVKEELTNARNKARKRALGNITLIGELFKLKMLSKNIIHDCLTKLLNRQSEESMESFCRLLTSVGKHMEHGLPRMDDHFSSIDKLIKSRKTSPRIRFMMQDVVDLRINNWVPRRENLGPKTIAQIHKEAELDRQKHAEKQ</sequence>
<protein>
    <submittedName>
        <fullName evidence="3">Eukaryotic translation initiation factor 4 gamma 1 isoform X1</fullName>
    </submittedName>
</protein>
<dbReference type="InterPro" id="IPR016024">
    <property type="entry name" value="ARM-type_fold"/>
</dbReference>
<evidence type="ECO:0000256" key="1">
    <source>
        <dbReference type="SAM" id="MobiDB-lite"/>
    </source>
</evidence>
<organism evidence="3 4">
    <name type="scientific">Pelobates cultripes</name>
    <name type="common">Western spadefoot toad</name>
    <dbReference type="NCBI Taxonomy" id="61616"/>
    <lineage>
        <taxon>Eukaryota</taxon>
        <taxon>Metazoa</taxon>
        <taxon>Chordata</taxon>
        <taxon>Craniata</taxon>
        <taxon>Vertebrata</taxon>
        <taxon>Euteleostomi</taxon>
        <taxon>Amphibia</taxon>
        <taxon>Batrachia</taxon>
        <taxon>Anura</taxon>
        <taxon>Pelobatoidea</taxon>
        <taxon>Pelobatidae</taxon>
        <taxon>Pelobates</taxon>
    </lineage>
</organism>
<reference evidence="3" key="1">
    <citation type="submission" date="2022-03" db="EMBL/GenBank/DDBJ databases">
        <authorList>
            <person name="Alioto T."/>
            <person name="Alioto T."/>
            <person name="Gomez Garrido J."/>
        </authorList>
    </citation>
    <scope>NUCLEOTIDE SEQUENCE</scope>
</reference>
<gene>
    <name evidence="3" type="ORF">PECUL_23A032156</name>
</gene>
<dbReference type="InterPro" id="IPR003890">
    <property type="entry name" value="MIF4G-like_typ-3"/>
</dbReference>
<dbReference type="EMBL" id="OW240920">
    <property type="protein sequence ID" value="CAH2315660.1"/>
    <property type="molecule type" value="Genomic_DNA"/>
</dbReference>
<dbReference type="PANTHER" id="PTHR23253:SF78">
    <property type="entry name" value="EUKARYOTIC TRANSLATION INITIATION FACTOR 4G1, ISOFORM B-RELATED"/>
    <property type="match status" value="1"/>
</dbReference>
<dbReference type="Gene3D" id="1.25.40.180">
    <property type="match status" value="1"/>
</dbReference>
<evidence type="ECO:0000259" key="2">
    <source>
        <dbReference type="SMART" id="SM00543"/>
    </source>
</evidence>
<dbReference type="Proteomes" id="UP001295444">
    <property type="component" value="Chromosome 09"/>
</dbReference>
<name>A0AAD1T2N8_PELCU</name>
<dbReference type="Pfam" id="PF02854">
    <property type="entry name" value="MIF4G"/>
    <property type="match status" value="1"/>
</dbReference>
<keyword evidence="4" id="KW-1185">Reference proteome</keyword>
<dbReference type="PANTHER" id="PTHR23253">
    <property type="entry name" value="EUKARYOTIC TRANSLATION INITIATION FACTOR 4 GAMMA"/>
    <property type="match status" value="1"/>
</dbReference>
<evidence type="ECO:0000313" key="4">
    <source>
        <dbReference type="Proteomes" id="UP001295444"/>
    </source>
</evidence>
<feature type="region of interest" description="Disordered" evidence="1">
    <location>
        <begin position="169"/>
        <end position="198"/>
    </location>
</feature>
<feature type="domain" description="MIF4G" evidence="2">
    <location>
        <begin position="481"/>
        <end position="707"/>
    </location>
</feature>
<keyword evidence="3" id="KW-0648">Protein biosynthesis</keyword>
<dbReference type="SMART" id="SM00543">
    <property type="entry name" value="MIF4G"/>
    <property type="match status" value="1"/>
</dbReference>
<evidence type="ECO:0000313" key="3">
    <source>
        <dbReference type="EMBL" id="CAH2315660.1"/>
    </source>
</evidence>